<comment type="caution">
    <text evidence="3">The sequence shown here is derived from an EMBL/GenBank/DDBJ whole genome shotgun (WGS) entry which is preliminary data.</text>
</comment>
<dbReference type="GO" id="GO:0005524">
    <property type="term" value="F:ATP binding"/>
    <property type="evidence" value="ECO:0007669"/>
    <property type="project" value="UniProtKB-KW"/>
</dbReference>
<dbReference type="GO" id="GO:0005634">
    <property type="term" value="C:nucleus"/>
    <property type="evidence" value="ECO:0007669"/>
    <property type="project" value="TreeGrafter"/>
</dbReference>
<dbReference type="SUPFAM" id="SSF53067">
    <property type="entry name" value="Actin-like ATPase domain"/>
    <property type="match status" value="1"/>
</dbReference>
<dbReference type="GO" id="GO:0140662">
    <property type="term" value="F:ATP-dependent protein folding chaperone"/>
    <property type="evidence" value="ECO:0007669"/>
    <property type="project" value="InterPro"/>
</dbReference>
<sequence length="154" mass="17144">MDKKDVRVFIRRDEFEKISTPILERVKKHLQEALSEAGLAVENIHAVEVVGGCALECSILIPTFKVQEFKVNEIFPFSIALLWKGSAPETQNGANESQQSTIVFPKEDSVPGVMALTFYRSGTLALDMKYADTSELQALAKISTYVANWSFPNC</sequence>
<proteinExistence type="predicted"/>
<keyword evidence="2" id="KW-0067">ATP-binding</keyword>
<dbReference type="Proteomes" id="UP001279734">
    <property type="component" value="Unassembled WGS sequence"/>
</dbReference>
<dbReference type="AlphaFoldDB" id="A0AAD3SMW8"/>
<protein>
    <submittedName>
        <fullName evidence="3">Uncharacterized protein</fullName>
    </submittedName>
</protein>
<dbReference type="EMBL" id="BSYO01000013">
    <property type="protein sequence ID" value="GMH14258.1"/>
    <property type="molecule type" value="Genomic_DNA"/>
</dbReference>
<accession>A0AAD3SMW8</accession>
<dbReference type="GO" id="GO:0005829">
    <property type="term" value="C:cytosol"/>
    <property type="evidence" value="ECO:0007669"/>
    <property type="project" value="TreeGrafter"/>
</dbReference>
<dbReference type="PANTHER" id="PTHR45639:SF4">
    <property type="entry name" value="HSC70CB, ISOFORM G"/>
    <property type="match status" value="1"/>
</dbReference>
<reference evidence="3" key="1">
    <citation type="submission" date="2023-05" db="EMBL/GenBank/DDBJ databases">
        <title>Nepenthes gracilis genome sequencing.</title>
        <authorList>
            <person name="Fukushima K."/>
        </authorList>
    </citation>
    <scope>NUCLEOTIDE SEQUENCE</scope>
    <source>
        <strain evidence="3">SING2019-196</strain>
    </source>
</reference>
<evidence type="ECO:0000313" key="4">
    <source>
        <dbReference type="Proteomes" id="UP001279734"/>
    </source>
</evidence>
<gene>
    <name evidence="3" type="ORF">Nepgr_016099</name>
</gene>
<dbReference type="Pfam" id="PF00012">
    <property type="entry name" value="HSP70"/>
    <property type="match status" value="1"/>
</dbReference>
<keyword evidence="1" id="KW-0547">Nucleotide-binding</keyword>
<name>A0AAD3SMW8_NEPGR</name>
<evidence type="ECO:0000256" key="1">
    <source>
        <dbReference type="ARBA" id="ARBA00022741"/>
    </source>
</evidence>
<dbReference type="InterPro" id="IPR013126">
    <property type="entry name" value="Hsp_70_fam"/>
</dbReference>
<dbReference type="InterPro" id="IPR043129">
    <property type="entry name" value="ATPase_NBD"/>
</dbReference>
<dbReference type="Gene3D" id="3.30.420.40">
    <property type="match status" value="1"/>
</dbReference>
<evidence type="ECO:0000313" key="3">
    <source>
        <dbReference type="EMBL" id="GMH14258.1"/>
    </source>
</evidence>
<evidence type="ECO:0000256" key="2">
    <source>
        <dbReference type="ARBA" id="ARBA00022840"/>
    </source>
</evidence>
<dbReference type="Gene3D" id="2.60.34.10">
    <property type="entry name" value="Substrate Binding Domain Of DNAk, Chain A, domain 1"/>
    <property type="match status" value="1"/>
</dbReference>
<organism evidence="3 4">
    <name type="scientific">Nepenthes gracilis</name>
    <name type="common">Slender pitcher plant</name>
    <dbReference type="NCBI Taxonomy" id="150966"/>
    <lineage>
        <taxon>Eukaryota</taxon>
        <taxon>Viridiplantae</taxon>
        <taxon>Streptophyta</taxon>
        <taxon>Embryophyta</taxon>
        <taxon>Tracheophyta</taxon>
        <taxon>Spermatophyta</taxon>
        <taxon>Magnoliopsida</taxon>
        <taxon>eudicotyledons</taxon>
        <taxon>Gunneridae</taxon>
        <taxon>Pentapetalae</taxon>
        <taxon>Caryophyllales</taxon>
        <taxon>Nepenthaceae</taxon>
        <taxon>Nepenthes</taxon>
    </lineage>
</organism>
<dbReference type="PANTHER" id="PTHR45639">
    <property type="entry name" value="HSC70CB, ISOFORM G-RELATED"/>
    <property type="match status" value="1"/>
</dbReference>
<keyword evidence="4" id="KW-1185">Reference proteome</keyword>
<dbReference type="Gene3D" id="3.90.640.10">
    <property type="entry name" value="Actin, Chain A, domain 4"/>
    <property type="match status" value="1"/>
</dbReference>
<dbReference type="InterPro" id="IPR029047">
    <property type="entry name" value="HSP70_peptide-bd_sf"/>
</dbReference>